<dbReference type="Gene3D" id="3.90.1150.10">
    <property type="entry name" value="Aspartate Aminotransferase, domain 1"/>
    <property type="match status" value="1"/>
</dbReference>
<organism evidence="2 3">
    <name type="scientific">Phytophthora palmivora</name>
    <dbReference type="NCBI Taxonomy" id="4796"/>
    <lineage>
        <taxon>Eukaryota</taxon>
        <taxon>Sar</taxon>
        <taxon>Stramenopiles</taxon>
        <taxon>Oomycota</taxon>
        <taxon>Peronosporomycetes</taxon>
        <taxon>Peronosporales</taxon>
        <taxon>Peronosporaceae</taxon>
        <taxon>Phytophthora</taxon>
    </lineage>
</organism>
<name>A0A2P4X6H8_9STRA</name>
<dbReference type="OrthoDB" id="7042322at2759"/>
<dbReference type="AlphaFoldDB" id="A0A2P4X6H8"/>
<keyword evidence="3" id="KW-1185">Reference proteome</keyword>
<gene>
    <name evidence="2" type="ORF">PHPALM_29858</name>
</gene>
<dbReference type="EMBL" id="NCKW01016233">
    <property type="protein sequence ID" value="POM61167.1"/>
    <property type="molecule type" value="Genomic_DNA"/>
</dbReference>
<keyword evidence="2" id="KW-0808">Transferase</keyword>
<dbReference type="InterPro" id="IPR015422">
    <property type="entry name" value="PyrdxlP-dep_Trfase_small"/>
</dbReference>
<evidence type="ECO:0000256" key="1">
    <source>
        <dbReference type="SAM" id="MobiDB-lite"/>
    </source>
</evidence>
<dbReference type="GO" id="GO:0008483">
    <property type="term" value="F:transaminase activity"/>
    <property type="evidence" value="ECO:0007669"/>
    <property type="project" value="UniProtKB-KW"/>
</dbReference>
<comment type="caution">
    <text evidence="2">The sequence shown here is derived from an EMBL/GenBank/DDBJ whole genome shotgun (WGS) entry which is preliminary data.</text>
</comment>
<feature type="compositionally biased region" description="Basic and acidic residues" evidence="1">
    <location>
        <begin position="1"/>
        <end position="12"/>
    </location>
</feature>
<sequence length="81" mass="9041">MTKNAAFDDHNVNHSTSQWNVHPSDLSKRCCNPIRKIVDNIKMPVKSKSSKTRITLSLGDPTVFGNLHCPDVLVQAIVRNT</sequence>
<evidence type="ECO:0000313" key="2">
    <source>
        <dbReference type="EMBL" id="POM61167.1"/>
    </source>
</evidence>
<accession>A0A2P4X6H8</accession>
<feature type="non-terminal residue" evidence="2">
    <location>
        <position position="81"/>
    </location>
</feature>
<evidence type="ECO:0000313" key="3">
    <source>
        <dbReference type="Proteomes" id="UP000237271"/>
    </source>
</evidence>
<protein>
    <submittedName>
        <fullName evidence="2">Tyrosine aminotransferase</fullName>
    </submittedName>
</protein>
<keyword evidence="2" id="KW-0032">Aminotransferase</keyword>
<reference evidence="2 3" key="1">
    <citation type="journal article" date="2017" name="Genome Biol. Evol.">
        <title>Phytophthora megakarya and P. palmivora, closely related causal agents of cacao black pod rot, underwent increases in genome sizes and gene numbers by different mechanisms.</title>
        <authorList>
            <person name="Ali S.S."/>
            <person name="Shao J."/>
            <person name="Lary D.J."/>
            <person name="Kronmiller B."/>
            <person name="Shen D."/>
            <person name="Strem M.D."/>
            <person name="Amoako-Attah I."/>
            <person name="Akrofi A.Y."/>
            <person name="Begoude B.A."/>
            <person name="Ten Hoopen G.M."/>
            <person name="Coulibaly K."/>
            <person name="Kebe B.I."/>
            <person name="Melnick R.L."/>
            <person name="Guiltinan M.J."/>
            <person name="Tyler B.M."/>
            <person name="Meinhardt L.W."/>
            <person name="Bailey B.A."/>
        </authorList>
    </citation>
    <scope>NUCLEOTIDE SEQUENCE [LARGE SCALE GENOMIC DNA]</scope>
    <source>
        <strain evidence="3">sbr112.9</strain>
    </source>
</reference>
<dbReference type="Proteomes" id="UP000237271">
    <property type="component" value="Unassembled WGS sequence"/>
</dbReference>
<feature type="region of interest" description="Disordered" evidence="1">
    <location>
        <begin position="1"/>
        <end position="22"/>
    </location>
</feature>
<proteinExistence type="predicted"/>